<evidence type="ECO:0000313" key="3">
    <source>
        <dbReference type="Proteomes" id="UP000250266"/>
    </source>
</evidence>
<dbReference type="OrthoDB" id="5423360at2759"/>
<dbReference type="PANTHER" id="PTHR46310">
    <property type="entry name" value="AMIDASE 1"/>
    <property type="match status" value="1"/>
</dbReference>
<dbReference type="InterPro" id="IPR036928">
    <property type="entry name" value="AS_sf"/>
</dbReference>
<organism evidence="2 3">
    <name type="scientific">Lepidopterella palustris CBS 459.81</name>
    <dbReference type="NCBI Taxonomy" id="1314670"/>
    <lineage>
        <taxon>Eukaryota</taxon>
        <taxon>Fungi</taxon>
        <taxon>Dikarya</taxon>
        <taxon>Ascomycota</taxon>
        <taxon>Pezizomycotina</taxon>
        <taxon>Dothideomycetes</taxon>
        <taxon>Pleosporomycetidae</taxon>
        <taxon>Mytilinidiales</taxon>
        <taxon>Argynnaceae</taxon>
        <taxon>Lepidopterella</taxon>
    </lineage>
</organism>
<dbReference type="Pfam" id="PF01425">
    <property type="entry name" value="Amidase"/>
    <property type="match status" value="1"/>
</dbReference>
<evidence type="ECO:0000313" key="2">
    <source>
        <dbReference type="EMBL" id="OCK81546.1"/>
    </source>
</evidence>
<proteinExistence type="predicted"/>
<keyword evidence="3" id="KW-1185">Reference proteome</keyword>
<dbReference type="SUPFAM" id="SSF75304">
    <property type="entry name" value="Amidase signature (AS) enzymes"/>
    <property type="match status" value="1"/>
</dbReference>
<feature type="domain" description="Amidase" evidence="1">
    <location>
        <begin position="38"/>
        <end position="105"/>
    </location>
</feature>
<protein>
    <recommendedName>
        <fullName evidence="1">Amidase domain-containing protein</fullName>
    </recommendedName>
</protein>
<gene>
    <name evidence="2" type="ORF">K432DRAFT_449668</name>
</gene>
<dbReference type="Proteomes" id="UP000250266">
    <property type="component" value="Unassembled WGS sequence"/>
</dbReference>
<reference evidence="2 3" key="1">
    <citation type="journal article" date="2016" name="Nat. Commun.">
        <title>Ectomycorrhizal ecology is imprinted in the genome of the dominant symbiotic fungus Cenococcum geophilum.</title>
        <authorList>
            <consortium name="DOE Joint Genome Institute"/>
            <person name="Peter M."/>
            <person name="Kohler A."/>
            <person name="Ohm R.A."/>
            <person name="Kuo A."/>
            <person name="Krutzmann J."/>
            <person name="Morin E."/>
            <person name="Arend M."/>
            <person name="Barry K.W."/>
            <person name="Binder M."/>
            <person name="Choi C."/>
            <person name="Clum A."/>
            <person name="Copeland A."/>
            <person name="Grisel N."/>
            <person name="Haridas S."/>
            <person name="Kipfer T."/>
            <person name="LaButti K."/>
            <person name="Lindquist E."/>
            <person name="Lipzen A."/>
            <person name="Maire R."/>
            <person name="Meier B."/>
            <person name="Mihaltcheva S."/>
            <person name="Molinier V."/>
            <person name="Murat C."/>
            <person name="Poggeler S."/>
            <person name="Quandt C.A."/>
            <person name="Sperisen C."/>
            <person name="Tritt A."/>
            <person name="Tisserant E."/>
            <person name="Crous P.W."/>
            <person name="Henrissat B."/>
            <person name="Nehls U."/>
            <person name="Egli S."/>
            <person name="Spatafora J.W."/>
            <person name="Grigoriev I.V."/>
            <person name="Martin F.M."/>
        </authorList>
    </citation>
    <scope>NUCLEOTIDE SEQUENCE [LARGE SCALE GENOMIC DNA]</scope>
    <source>
        <strain evidence="2 3">CBS 459.81</strain>
    </source>
</reference>
<dbReference type="Gene3D" id="3.90.1300.10">
    <property type="entry name" value="Amidase signature (AS) domain"/>
    <property type="match status" value="1"/>
</dbReference>
<dbReference type="AlphaFoldDB" id="A0A8E2ECP6"/>
<dbReference type="InterPro" id="IPR023631">
    <property type="entry name" value="Amidase_dom"/>
</dbReference>
<evidence type="ECO:0000259" key="1">
    <source>
        <dbReference type="Pfam" id="PF01425"/>
    </source>
</evidence>
<accession>A0A8E2ECP6</accession>
<dbReference type="PANTHER" id="PTHR46310:SF7">
    <property type="entry name" value="AMIDASE 1"/>
    <property type="match status" value="1"/>
</dbReference>
<name>A0A8E2ECP6_9PEZI</name>
<dbReference type="EMBL" id="KV744917">
    <property type="protein sequence ID" value="OCK81546.1"/>
    <property type="molecule type" value="Genomic_DNA"/>
</dbReference>
<sequence>MVGKRITIQFANDETATADWVDYHELFNPHSDGYQDTSSSSSGPIVGEHVYPWLDIILGSDTGGSIRGPSEAQGLYGNRPSHDPVPLTHVILLAQELDTSGLLTRIWYF</sequence>